<dbReference type="AlphaFoldDB" id="A0AAD5U7E8"/>
<dbReference type="InterPro" id="IPR003140">
    <property type="entry name" value="PLipase/COase/thioEstase"/>
</dbReference>
<dbReference type="Proteomes" id="UP001211065">
    <property type="component" value="Unassembled WGS sequence"/>
</dbReference>
<dbReference type="InterPro" id="IPR050565">
    <property type="entry name" value="LYPA1-2/EST-like"/>
</dbReference>
<comment type="caution">
    <text evidence="3">The sequence shown here is derived from an EMBL/GenBank/DDBJ whole genome shotgun (WGS) entry which is preliminary data.</text>
</comment>
<gene>
    <name evidence="3" type="ORF">HK099_002921</name>
</gene>
<evidence type="ECO:0000313" key="3">
    <source>
        <dbReference type="EMBL" id="KAJ3227228.1"/>
    </source>
</evidence>
<feature type="domain" description="Phospholipase/carboxylesterase/thioesterase" evidence="2">
    <location>
        <begin position="6"/>
        <end position="225"/>
    </location>
</feature>
<dbReference type="GO" id="GO:0052689">
    <property type="term" value="F:carboxylic ester hydrolase activity"/>
    <property type="evidence" value="ECO:0007669"/>
    <property type="project" value="TreeGrafter"/>
</dbReference>
<evidence type="ECO:0000313" key="4">
    <source>
        <dbReference type="Proteomes" id="UP001211065"/>
    </source>
</evidence>
<dbReference type="GO" id="GO:0008474">
    <property type="term" value="F:palmitoyl-(protein) hydrolase activity"/>
    <property type="evidence" value="ECO:0007669"/>
    <property type="project" value="TreeGrafter"/>
</dbReference>
<dbReference type="SUPFAM" id="SSF53474">
    <property type="entry name" value="alpha/beta-Hydrolases"/>
    <property type="match status" value="1"/>
</dbReference>
<dbReference type="EMBL" id="JADGJW010000020">
    <property type="protein sequence ID" value="KAJ3227228.1"/>
    <property type="molecule type" value="Genomic_DNA"/>
</dbReference>
<dbReference type="Gene3D" id="3.40.50.1820">
    <property type="entry name" value="alpha/beta hydrolase"/>
    <property type="match status" value="1"/>
</dbReference>
<accession>A0AAD5U7E8</accession>
<organism evidence="3 4">
    <name type="scientific">Clydaea vesicula</name>
    <dbReference type="NCBI Taxonomy" id="447962"/>
    <lineage>
        <taxon>Eukaryota</taxon>
        <taxon>Fungi</taxon>
        <taxon>Fungi incertae sedis</taxon>
        <taxon>Chytridiomycota</taxon>
        <taxon>Chytridiomycota incertae sedis</taxon>
        <taxon>Chytridiomycetes</taxon>
        <taxon>Lobulomycetales</taxon>
        <taxon>Lobulomycetaceae</taxon>
        <taxon>Clydaea</taxon>
    </lineage>
</organism>
<name>A0AAD5U7E8_9FUNG</name>
<comment type="similarity">
    <text evidence="1">Belongs to the AB hydrolase superfamily. AB hydrolase 2 family.</text>
</comment>
<protein>
    <recommendedName>
        <fullName evidence="2">Phospholipase/carboxylesterase/thioesterase domain-containing protein</fullName>
    </recommendedName>
</protein>
<dbReference type="GO" id="GO:0005737">
    <property type="term" value="C:cytoplasm"/>
    <property type="evidence" value="ECO:0007669"/>
    <property type="project" value="TreeGrafter"/>
</dbReference>
<keyword evidence="4" id="KW-1185">Reference proteome</keyword>
<evidence type="ECO:0000259" key="2">
    <source>
        <dbReference type="Pfam" id="PF02230"/>
    </source>
</evidence>
<reference evidence="3" key="1">
    <citation type="submission" date="2020-05" db="EMBL/GenBank/DDBJ databases">
        <title>Phylogenomic resolution of chytrid fungi.</title>
        <authorList>
            <person name="Stajich J.E."/>
            <person name="Amses K."/>
            <person name="Simmons R."/>
            <person name="Seto K."/>
            <person name="Myers J."/>
            <person name="Bonds A."/>
            <person name="Quandt C.A."/>
            <person name="Barry K."/>
            <person name="Liu P."/>
            <person name="Grigoriev I."/>
            <person name="Longcore J.E."/>
            <person name="James T.Y."/>
        </authorList>
    </citation>
    <scope>NUCLEOTIDE SEQUENCE</scope>
    <source>
        <strain evidence="3">JEL0476</strain>
    </source>
</reference>
<dbReference type="InterPro" id="IPR029058">
    <property type="entry name" value="AB_hydrolase_fold"/>
</dbReference>
<dbReference type="PANTHER" id="PTHR10655:SF67">
    <property type="entry name" value="PHOSPHOLIPASE_CARBOXYLESTERASE SUPERFAMILY (AFU_ORTHOLOGUE AFUA_5G09340)"/>
    <property type="match status" value="1"/>
</dbReference>
<evidence type="ECO:0000256" key="1">
    <source>
        <dbReference type="ARBA" id="ARBA00006499"/>
    </source>
</evidence>
<dbReference type="Pfam" id="PF02230">
    <property type="entry name" value="Abhydrolase_2"/>
    <property type="match status" value="1"/>
</dbReference>
<proteinExistence type="inferred from homology"/>
<dbReference type="PANTHER" id="PTHR10655">
    <property type="entry name" value="LYSOPHOSPHOLIPASE-RELATED"/>
    <property type="match status" value="1"/>
</dbReference>
<sequence>MSFKYQFVHSFDGYDSNLLLLLHGLGDDYRNFLNFGKKLKLPQTALASLSAPLQVPFFEGYAWYDSFDLNTGEMKIPSENEVTTLRKKLLSFIEKEFLNNPTKTKNFKPEMIFLLGFGQGGQVLLDFGLAITKELKLGGIINIGGFRCNIPSFNSSNSISTPILTTLGLLDQEMLNEKEKTVNNFKNVQAFNKENFLFSLISDKGLEMPKSEQEMRIIMEFLGKHLFIRNLKLESMADLIEIK</sequence>